<keyword evidence="7" id="KW-1185">Reference proteome</keyword>
<evidence type="ECO:0000313" key="7">
    <source>
        <dbReference type="Proteomes" id="UP001549257"/>
    </source>
</evidence>
<dbReference type="GO" id="GO:0005524">
    <property type="term" value="F:ATP binding"/>
    <property type="evidence" value="ECO:0007669"/>
    <property type="project" value="UniProtKB-KW"/>
</dbReference>
<dbReference type="InterPro" id="IPR017871">
    <property type="entry name" value="ABC_transporter-like_CS"/>
</dbReference>
<dbReference type="EMBL" id="JBEPSJ010000002">
    <property type="protein sequence ID" value="MET4582591.1"/>
    <property type="molecule type" value="Genomic_DNA"/>
</dbReference>
<dbReference type="SUPFAM" id="SSF52540">
    <property type="entry name" value="P-loop containing nucleoside triphosphate hydrolases"/>
    <property type="match status" value="1"/>
</dbReference>
<keyword evidence="4 6" id="KW-0067">ATP-binding</keyword>
<evidence type="ECO:0000256" key="4">
    <source>
        <dbReference type="ARBA" id="ARBA00022840"/>
    </source>
</evidence>
<keyword evidence="2" id="KW-0813">Transport</keyword>
<dbReference type="InterPro" id="IPR047748">
    <property type="entry name" value="AztA-like"/>
</dbReference>
<protein>
    <submittedName>
        <fullName evidence="6">Zinc/manganese transport system ATP-binding protein</fullName>
    </submittedName>
</protein>
<organism evidence="6 7">
    <name type="scientific">Conyzicola nivalis</name>
    <dbReference type="NCBI Taxonomy" id="1477021"/>
    <lineage>
        <taxon>Bacteria</taxon>
        <taxon>Bacillati</taxon>
        <taxon>Actinomycetota</taxon>
        <taxon>Actinomycetes</taxon>
        <taxon>Micrococcales</taxon>
        <taxon>Microbacteriaceae</taxon>
        <taxon>Conyzicola</taxon>
    </lineage>
</organism>
<dbReference type="PANTHER" id="PTHR42734:SF5">
    <property type="entry name" value="IRON TRANSPORT SYSTEM ATP-BINDING PROTEIN HI_0361-RELATED"/>
    <property type="match status" value="1"/>
</dbReference>
<evidence type="ECO:0000256" key="1">
    <source>
        <dbReference type="ARBA" id="ARBA00005417"/>
    </source>
</evidence>
<name>A0ABV2QNG6_9MICO</name>
<proteinExistence type="inferred from homology"/>
<keyword evidence="3" id="KW-0547">Nucleotide-binding</keyword>
<dbReference type="RefSeq" id="WP_354024773.1">
    <property type="nucleotide sequence ID" value="NZ_JBEPSJ010000002.1"/>
</dbReference>
<dbReference type="InterPro" id="IPR027417">
    <property type="entry name" value="P-loop_NTPase"/>
</dbReference>
<dbReference type="Pfam" id="PF00005">
    <property type="entry name" value="ABC_tran"/>
    <property type="match status" value="1"/>
</dbReference>
<dbReference type="Gene3D" id="3.40.50.300">
    <property type="entry name" value="P-loop containing nucleotide triphosphate hydrolases"/>
    <property type="match status" value="1"/>
</dbReference>
<sequence length="224" mass="23514">MPSPLAQPAPPTTAPFEVRLAAVGAHHDGHVALRDVDLRVAPGSMTLVVGANGSGKSTLLSVLSGTHAVSSGVLERAPGSSVAFVVQRSAVADRLPLTVRETVSMGRWGVRGAFRRLTRDDRAIVDESLESLGIADLAKRPLGELSGGQRQRALVAQGLARRATLLLLDEPTAGVDRAAQRLIDLALEREIARGAAVVQATHDTAAPPHGPLVVRLVDGRRVRD</sequence>
<dbReference type="PROSITE" id="PS00211">
    <property type="entry name" value="ABC_TRANSPORTER_1"/>
    <property type="match status" value="1"/>
</dbReference>
<feature type="domain" description="ABC transporter" evidence="5">
    <location>
        <begin position="18"/>
        <end position="222"/>
    </location>
</feature>
<comment type="caution">
    <text evidence="6">The sequence shown here is derived from an EMBL/GenBank/DDBJ whole genome shotgun (WGS) entry which is preliminary data.</text>
</comment>
<comment type="similarity">
    <text evidence="1">Belongs to the ABC transporter superfamily.</text>
</comment>
<gene>
    <name evidence="6" type="ORF">ABIE21_002101</name>
</gene>
<dbReference type="PROSITE" id="PS50893">
    <property type="entry name" value="ABC_TRANSPORTER_2"/>
    <property type="match status" value="1"/>
</dbReference>
<evidence type="ECO:0000259" key="5">
    <source>
        <dbReference type="PROSITE" id="PS50893"/>
    </source>
</evidence>
<dbReference type="NCBIfam" id="NF040873">
    <property type="entry name" value="AztA"/>
    <property type="match status" value="1"/>
</dbReference>
<dbReference type="SMART" id="SM00382">
    <property type="entry name" value="AAA"/>
    <property type="match status" value="1"/>
</dbReference>
<evidence type="ECO:0000313" key="6">
    <source>
        <dbReference type="EMBL" id="MET4582591.1"/>
    </source>
</evidence>
<dbReference type="PANTHER" id="PTHR42734">
    <property type="entry name" value="METAL TRANSPORT SYSTEM ATP-BINDING PROTEIN TM_0124-RELATED"/>
    <property type="match status" value="1"/>
</dbReference>
<dbReference type="InterPro" id="IPR003439">
    <property type="entry name" value="ABC_transporter-like_ATP-bd"/>
</dbReference>
<dbReference type="InterPro" id="IPR050153">
    <property type="entry name" value="Metal_Ion_Import_ABC"/>
</dbReference>
<evidence type="ECO:0000256" key="3">
    <source>
        <dbReference type="ARBA" id="ARBA00022741"/>
    </source>
</evidence>
<reference evidence="6 7" key="1">
    <citation type="submission" date="2024-06" db="EMBL/GenBank/DDBJ databases">
        <title>Sorghum-associated microbial communities from plants grown in Nebraska, USA.</title>
        <authorList>
            <person name="Schachtman D."/>
        </authorList>
    </citation>
    <scope>NUCLEOTIDE SEQUENCE [LARGE SCALE GENOMIC DNA]</scope>
    <source>
        <strain evidence="6 7">2857</strain>
    </source>
</reference>
<accession>A0ABV2QNG6</accession>
<dbReference type="InterPro" id="IPR003593">
    <property type="entry name" value="AAA+_ATPase"/>
</dbReference>
<dbReference type="Proteomes" id="UP001549257">
    <property type="component" value="Unassembled WGS sequence"/>
</dbReference>
<evidence type="ECO:0000256" key="2">
    <source>
        <dbReference type="ARBA" id="ARBA00022448"/>
    </source>
</evidence>